<evidence type="ECO:0000256" key="2">
    <source>
        <dbReference type="ARBA" id="ARBA00022741"/>
    </source>
</evidence>
<keyword evidence="2 12" id="KW-0547">Nucleotide-binding</keyword>
<proteinExistence type="inferred from homology"/>
<dbReference type="Gene3D" id="3.40.50.300">
    <property type="entry name" value="P-loop containing nucleotide triphosphate hydrolases"/>
    <property type="match status" value="2"/>
</dbReference>
<evidence type="ECO:0000256" key="13">
    <source>
        <dbReference type="SAM" id="MobiDB-lite"/>
    </source>
</evidence>
<dbReference type="Pfam" id="PF13361">
    <property type="entry name" value="UvrD_C"/>
    <property type="match status" value="1"/>
</dbReference>
<evidence type="ECO:0000256" key="8">
    <source>
        <dbReference type="ARBA" id="ARBA00034617"/>
    </source>
</evidence>
<dbReference type="InterPro" id="IPR027417">
    <property type="entry name" value="P-loop_NTPase"/>
</dbReference>
<dbReference type="SUPFAM" id="SSF52540">
    <property type="entry name" value="P-loop containing nucleoside triphosphate hydrolases"/>
    <property type="match status" value="1"/>
</dbReference>
<organism evidence="16 17">
    <name type="scientific">Candidatus Enterousia avistercoris</name>
    <dbReference type="NCBI Taxonomy" id="2840788"/>
    <lineage>
        <taxon>Bacteria</taxon>
        <taxon>Pseudomonadati</taxon>
        <taxon>Pseudomonadota</taxon>
        <taxon>Alphaproteobacteria</taxon>
        <taxon>Candidatus Enterousia</taxon>
    </lineage>
</organism>
<evidence type="ECO:0000256" key="3">
    <source>
        <dbReference type="ARBA" id="ARBA00022801"/>
    </source>
</evidence>
<dbReference type="PANTHER" id="PTHR11070">
    <property type="entry name" value="UVRD / RECB / PCRA DNA HELICASE FAMILY MEMBER"/>
    <property type="match status" value="1"/>
</dbReference>
<evidence type="ECO:0000256" key="5">
    <source>
        <dbReference type="ARBA" id="ARBA00022840"/>
    </source>
</evidence>
<evidence type="ECO:0000256" key="7">
    <source>
        <dbReference type="ARBA" id="ARBA00023235"/>
    </source>
</evidence>
<dbReference type="CDD" id="cd17932">
    <property type="entry name" value="DEXQc_UvrD"/>
    <property type="match status" value="1"/>
</dbReference>
<dbReference type="InterPro" id="IPR013986">
    <property type="entry name" value="DExx_box_DNA_helicase_dom_sf"/>
</dbReference>
<feature type="domain" description="UvrD-like helicase ATP-binding" evidence="14">
    <location>
        <begin position="3"/>
        <end position="280"/>
    </location>
</feature>
<dbReference type="InterPro" id="IPR014017">
    <property type="entry name" value="DNA_helicase_UvrD-like_C"/>
</dbReference>
<keyword evidence="7" id="KW-0413">Isomerase</keyword>
<evidence type="ECO:0000256" key="9">
    <source>
        <dbReference type="ARBA" id="ARBA00034808"/>
    </source>
</evidence>
<comment type="catalytic activity">
    <reaction evidence="8">
        <text>Couples ATP hydrolysis with the unwinding of duplex DNA by translocating in the 3'-5' direction.</text>
        <dbReference type="EC" id="5.6.2.4"/>
    </reaction>
</comment>
<dbReference type="GO" id="GO:0003677">
    <property type="term" value="F:DNA binding"/>
    <property type="evidence" value="ECO:0007669"/>
    <property type="project" value="UniProtKB-KW"/>
</dbReference>
<reference evidence="16" key="2">
    <citation type="journal article" date="2021" name="PeerJ">
        <title>Extensive microbial diversity within the chicken gut microbiome revealed by metagenomics and culture.</title>
        <authorList>
            <person name="Gilroy R."/>
            <person name="Ravi A."/>
            <person name="Getino M."/>
            <person name="Pursley I."/>
            <person name="Horton D.L."/>
            <person name="Alikhan N.F."/>
            <person name="Baker D."/>
            <person name="Gharbi K."/>
            <person name="Hall N."/>
            <person name="Watson M."/>
            <person name="Adriaenssens E.M."/>
            <person name="Foster-Nyarko E."/>
            <person name="Jarju S."/>
            <person name="Secka A."/>
            <person name="Antonio M."/>
            <person name="Oren A."/>
            <person name="Chaudhuri R.R."/>
            <person name="La Ragione R."/>
            <person name="Hildebrand F."/>
            <person name="Pallen M.J."/>
        </authorList>
    </citation>
    <scope>NUCLEOTIDE SEQUENCE</scope>
    <source>
        <strain evidence="16">8207</strain>
    </source>
</reference>
<evidence type="ECO:0000256" key="1">
    <source>
        <dbReference type="ARBA" id="ARBA00009922"/>
    </source>
</evidence>
<evidence type="ECO:0000256" key="4">
    <source>
        <dbReference type="ARBA" id="ARBA00022806"/>
    </source>
</evidence>
<protein>
    <recommendedName>
        <fullName evidence="9">DNA 3'-5' helicase</fullName>
        <ecNumber evidence="9">5.6.2.4</ecNumber>
    </recommendedName>
    <alternativeName>
        <fullName evidence="10">DNA 3'-5' helicase II</fullName>
    </alternativeName>
</protein>
<dbReference type="GO" id="GO:0016787">
    <property type="term" value="F:hydrolase activity"/>
    <property type="evidence" value="ECO:0007669"/>
    <property type="project" value="UniProtKB-UniRule"/>
</dbReference>
<evidence type="ECO:0000313" key="17">
    <source>
        <dbReference type="Proteomes" id="UP000823630"/>
    </source>
</evidence>
<name>A0A9D9DFI5_9PROT</name>
<dbReference type="GO" id="GO:0000725">
    <property type="term" value="P:recombinational repair"/>
    <property type="evidence" value="ECO:0007669"/>
    <property type="project" value="TreeGrafter"/>
</dbReference>
<evidence type="ECO:0000256" key="11">
    <source>
        <dbReference type="ARBA" id="ARBA00048988"/>
    </source>
</evidence>
<dbReference type="Pfam" id="PF00580">
    <property type="entry name" value="UvrD-helicase"/>
    <property type="match status" value="1"/>
</dbReference>
<dbReference type="GO" id="GO:0033202">
    <property type="term" value="C:DNA helicase complex"/>
    <property type="evidence" value="ECO:0007669"/>
    <property type="project" value="TreeGrafter"/>
</dbReference>
<dbReference type="Proteomes" id="UP000823630">
    <property type="component" value="Unassembled WGS sequence"/>
</dbReference>
<evidence type="ECO:0000259" key="14">
    <source>
        <dbReference type="PROSITE" id="PS51198"/>
    </source>
</evidence>
<evidence type="ECO:0000259" key="15">
    <source>
        <dbReference type="PROSITE" id="PS51217"/>
    </source>
</evidence>
<dbReference type="InterPro" id="IPR000212">
    <property type="entry name" value="DNA_helicase_UvrD/REP"/>
</dbReference>
<dbReference type="CDD" id="cd18807">
    <property type="entry name" value="SF1_C_UvrD"/>
    <property type="match status" value="1"/>
</dbReference>
<accession>A0A9D9DFI5</accession>
<keyword evidence="4 12" id="KW-0347">Helicase</keyword>
<evidence type="ECO:0000256" key="10">
    <source>
        <dbReference type="ARBA" id="ARBA00034923"/>
    </source>
</evidence>
<evidence type="ECO:0000313" key="16">
    <source>
        <dbReference type="EMBL" id="MBO8425170.1"/>
    </source>
</evidence>
<evidence type="ECO:0000256" key="12">
    <source>
        <dbReference type="PROSITE-ProRule" id="PRU00560"/>
    </source>
</evidence>
<feature type="region of interest" description="Disordered" evidence="13">
    <location>
        <begin position="642"/>
        <end position="664"/>
    </location>
</feature>
<dbReference type="Gene3D" id="1.10.486.10">
    <property type="entry name" value="PCRA, domain 4"/>
    <property type="match status" value="1"/>
</dbReference>
<dbReference type="GO" id="GO:0005829">
    <property type="term" value="C:cytosol"/>
    <property type="evidence" value="ECO:0007669"/>
    <property type="project" value="TreeGrafter"/>
</dbReference>
<dbReference type="PROSITE" id="PS51198">
    <property type="entry name" value="UVRD_HELICASE_ATP_BIND"/>
    <property type="match status" value="1"/>
</dbReference>
<dbReference type="GO" id="GO:0043138">
    <property type="term" value="F:3'-5' DNA helicase activity"/>
    <property type="evidence" value="ECO:0007669"/>
    <property type="project" value="UniProtKB-EC"/>
</dbReference>
<dbReference type="EC" id="5.6.2.4" evidence="9"/>
<dbReference type="EMBL" id="JADINC010000025">
    <property type="protein sequence ID" value="MBO8425170.1"/>
    <property type="molecule type" value="Genomic_DNA"/>
</dbReference>
<dbReference type="AlphaFoldDB" id="A0A9D9DFI5"/>
<dbReference type="InterPro" id="IPR014016">
    <property type="entry name" value="UvrD-like_ATP-bd"/>
</dbReference>
<dbReference type="PANTHER" id="PTHR11070:SF2">
    <property type="entry name" value="ATP-DEPENDENT DNA HELICASE SRS2"/>
    <property type="match status" value="1"/>
</dbReference>
<feature type="domain" description="UvrD-like helicase C-terminal" evidence="15">
    <location>
        <begin position="281"/>
        <end position="545"/>
    </location>
</feature>
<gene>
    <name evidence="16" type="ORF">IAC69_01680</name>
</gene>
<dbReference type="GO" id="GO:0005524">
    <property type="term" value="F:ATP binding"/>
    <property type="evidence" value="ECO:0007669"/>
    <property type="project" value="UniProtKB-UniRule"/>
</dbReference>
<keyword evidence="6" id="KW-0238">DNA-binding</keyword>
<dbReference type="Gene3D" id="1.10.10.160">
    <property type="match status" value="1"/>
</dbReference>
<comment type="caution">
    <text evidence="16">The sequence shown here is derived from an EMBL/GenBank/DDBJ whole genome shotgun (WGS) entry which is preliminary data.</text>
</comment>
<reference evidence="16" key="1">
    <citation type="submission" date="2020-10" db="EMBL/GenBank/DDBJ databases">
        <authorList>
            <person name="Gilroy R."/>
        </authorList>
    </citation>
    <scope>NUCLEOTIDE SEQUENCE</scope>
    <source>
        <strain evidence="16">8207</strain>
    </source>
</reference>
<keyword evidence="5 12" id="KW-0067">ATP-binding</keyword>
<evidence type="ECO:0000256" key="6">
    <source>
        <dbReference type="ARBA" id="ARBA00023125"/>
    </source>
</evidence>
<dbReference type="PROSITE" id="PS51217">
    <property type="entry name" value="UVRD_HELICASE_CTER"/>
    <property type="match status" value="1"/>
</dbReference>
<comment type="similarity">
    <text evidence="1">Belongs to the helicase family. UvrD subfamily.</text>
</comment>
<comment type="catalytic activity">
    <reaction evidence="11">
        <text>ATP + H2O = ADP + phosphate + H(+)</text>
        <dbReference type="Rhea" id="RHEA:13065"/>
        <dbReference type="ChEBI" id="CHEBI:15377"/>
        <dbReference type="ChEBI" id="CHEBI:15378"/>
        <dbReference type="ChEBI" id="CHEBI:30616"/>
        <dbReference type="ChEBI" id="CHEBI:43474"/>
        <dbReference type="ChEBI" id="CHEBI:456216"/>
        <dbReference type="EC" id="5.6.2.4"/>
    </reaction>
</comment>
<sequence>MLENLNPEQKLSVETTEGPLLVLSGAGTGKTRVLTTRIAYILNKSLAFPWQVMALTFTNKAANEMKSRLAAFSDGTSWHASDIWCGTFHSICLRILRANAAAAGLRRDFLIYGEDEQKTVLKNVLADMGLDAKDYNPSDWIERISAIKDKGLHSTEHTSPTALKILDAYNAELSRLGAVDFGDIILHVLKLFDSDAEILARYQRQFKYILVDEFQDTNAAQMQFLQMLTHGIENPNICCVGDDDQSIYSWRGAEIKNILNFEKTFPNTQIIRLETNYRSTPNILGAANSLIRHNTGRLGKDLHTAPNVGAGEPVYVLTVPTDFDEARLVADTVIHKLPDEPYSNYAILIRAGSLSRLFEEEFTSRGVPYKLIGATKFYDRAEIRDAIAYLRLLVYPFDDISFMRVIGKPRRGFGPSAIAKLRTAGANLMDGLQSAQLSGRQRATADEFLSAFDFDWQSIPPPDAAQKLLERTGYIKMWHESKDVDASDRLDNIRELITNVIAKYDTLPEFLEHAALMMTDDNDSDDANPAATDAVSIMTIHAAKGLEFDTVFLPAWEEGIFPNDMAVQSGGLEEERRLAYVAITRARRRAIIINAMSRMVFGNRQYNSPSRFITEMDNRFLDFQGGAPRSYNYGGRIPTSYERPRGASYTSVSSHHKPKRSENKSLVGRLINHADLGSGVVIEDNGDILTIAFKSKGIKKVARQFVEIAD</sequence>
<feature type="binding site" evidence="12">
    <location>
        <begin position="24"/>
        <end position="31"/>
    </location>
    <ligand>
        <name>ATP</name>
        <dbReference type="ChEBI" id="CHEBI:30616"/>
    </ligand>
</feature>
<keyword evidence="3 12" id="KW-0378">Hydrolase</keyword>